<reference evidence="1 2" key="1">
    <citation type="submission" date="2019-09" db="EMBL/GenBank/DDBJ databases">
        <title>High taxonomic diversity of Micromonospora strains isolated from Medicago sativa nodules in different geographical locations.</title>
        <authorList>
            <person name="Martinez-Hidalgo P."/>
            <person name="Flores-Felix J.D."/>
            <person name="Velazquez E."/>
            <person name="Brau L."/>
            <person name="Trujillo M.E."/>
            <person name="Martinez-Molina E."/>
        </authorList>
    </citation>
    <scope>NUCLEOTIDE SEQUENCE [LARGE SCALE GENOMIC DNA]</scope>
    <source>
        <strain evidence="1 2">ALFB5</strain>
    </source>
</reference>
<evidence type="ECO:0000313" key="1">
    <source>
        <dbReference type="EMBL" id="KAB1110434.1"/>
    </source>
</evidence>
<gene>
    <name evidence="1" type="ORF">F6X54_17965</name>
</gene>
<sequence length="136" mass="15198">MIIDSLPVPSALLRVLQQGRWVAPDRSSSTYREVFGDDAVAPQFLPLSRMTANRRWLDDIPEDYRGFYLGQPDRQSPPGDVDPDRSLLIGDLGPDRPFALDYRPSSAAPSVIYLSTAADWIEVAPNIEMLIERLGI</sequence>
<dbReference type="Proteomes" id="UP000471364">
    <property type="component" value="Unassembled WGS sequence"/>
</dbReference>
<accession>A0ABQ6UEK0</accession>
<evidence type="ECO:0000313" key="2">
    <source>
        <dbReference type="Proteomes" id="UP000471364"/>
    </source>
</evidence>
<keyword evidence="2" id="KW-1185">Reference proteome</keyword>
<comment type="caution">
    <text evidence="1">The sequence shown here is derived from an EMBL/GenBank/DDBJ whole genome shotgun (WGS) entry which is preliminary data.</text>
</comment>
<organism evidence="1 2">
    <name type="scientific">Micromonospora aurantiaca</name>
    <name type="common">nom. illeg.</name>
    <dbReference type="NCBI Taxonomy" id="47850"/>
    <lineage>
        <taxon>Bacteria</taxon>
        <taxon>Bacillati</taxon>
        <taxon>Actinomycetota</taxon>
        <taxon>Actinomycetes</taxon>
        <taxon>Micromonosporales</taxon>
        <taxon>Micromonosporaceae</taxon>
        <taxon>Micromonospora</taxon>
    </lineage>
</organism>
<dbReference type="RefSeq" id="WP_083395210.1">
    <property type="nucleotide sequence ID" value="NZ_CBDRJA010000020.1"/>
</dbReference>
<protein>
    <recommendedName>
        <fullName evidence="3">SMI1/KNR4 family protein</fullName>
    </recommendedName>
</protein>
<evidence type="ECO:0008006" key="3">
    <source>
        <dbReference type="Google" id="ProtNLM"/>
    </source>
</evidence>
<name>A0ABQ6UEK0_9ACTN</name>
<dbReference type="EMBL" id="WAAR01000078">
    <property type="protein sequence ID" value="KAB1110434.1"/>
    <property type="molecule type" value="Genomic_DNA"/>
</dbReference>
<proteinExistence type="predicted"/>